<dbReference type="CDD" id="cd06325">
    <property type="entry name" value="PBP1_ABC_unchar_transporter"/>
    <property type="match status" value="1"/>
</dbReference>
<name>A0A410V3W2_9BRAD</name>
<dbReference type="PANTHER" id="PTHR35271">
    <property type="entry name" value="ABC TRANSPORTER, SUBSTRATE-BINDING LIPOPROTEIN-RELATED"/>
    <property type="match status" value="1"/>
</dbReference>
<dbReference type="Gene3D" id="3.40.50.2300">
    <property type="match status" value="2"/>
</dbReference>
<organism evidence="1 4">
    <name type="scientific">Bradyrhizobium guangdongense</name>
    <dbReference type="NCBI Taxonomy" id="1325090"/>
    <lineage>
        <taxon>Bacteria</taxon>
        <taxon>Pseudomonadati</taxon>
        <taxon>Pseudomonadota</taxon>
        <taxon>Alphaproteobacteria</taxon>
        <taxon>Hyphomicrobiales</taxon>
        <taxon>Nitrobacteraceae</taxon>
        <taxon>Bradyrhizobium</taxon>
    </lineage>
</organism>
<reference evidence="1" key="3">
    <citation type="submission" date="2022-12" db="EMBL/GenBank/DDBJ databases">
        <authorList>
            <person name="Sun Q."/>
            <person name="Zhou Y."/>
        </authorList>
    </citation>
    <scope>NUCLEOTIDE SEQUENCE</scope>
    <source>
        <strain evidence="1">CGMCC 1.15034</strain>
    </source>
</reference>
<dbReference type="InterPro" id="IPR007487">
    <property type="entry name" value="ABC_transpt-TYRBP-like"/>
</dbReference>
<reference evidence="1" key="1">
    <citation type="journal article" date="2014" name="Int. J. Syst. Evol. Microbiol.">
        <title>Complete genome sequence of Corynebacterium casei LMG S-19264T (=DSM 44701T), isolated from a smear-ripened cheese.</title>
        <authorList>
            <consortium name="US DOE Joint Genome Institute (JGI-PGF)"/>
            <person name="Walter F."/>
            <person name="Albersmeier A."/>
            <person name="Kalinowski J."/>
            <person name="Ruckert C."/>
        </authorList>
    </citation>
    <scope>NUCLEOTIDE SEQUENCE</scope>
    <source>
        <strain evidence="1">CGMCC 1.15034</strain>
    </source>
</reference>
<reference evidence="2 3" key="2">
    <citation type="submission" date="2018-06" db="EMBL/GenBank/DDBJ databases">
        <title>Comparative genomics of rhizobia nodulating Arachis hypogaea in China.</title>
        <authorList>
            <person name="Li Y."/>
        </authorList>
    </citation>
    <scope>NUCLEOTIDE SEQUENCE [LARGE SCALE GENOMIC DNA]</scope>
    <source>
        <strain evidence="2 3">CCBAU 51658</strain>
    </source>
</reference>
<dbReference type="RefSeq" id="WP_128964994.1">
    <property type="nucleotide sequence ID" value="NZ_BMHC01000042.1"/>
</dbReference>
<keyword evidence="3" id="KW-1185">Reference proteome</keyword>
<evidence type="ECO:0000313" key="3">
    <source>
        <dbReference type="Proteomes" id="UP000593880"/>
    </source>
</evidence>
<dbReference type="AlphaFoldDB" id="A0A410V3W2"/>
<gene>
    <name evidence="1" type="ORF">GCM10010987_78600</name>
    <name evidence="2" type="ORF">XH86_12000</name>
</gene>
<dbReference type="PANTHER" id="PTHR35271:SF1">
    <property type="entry name" value="ABC TRANSPORTER, SUBSTRATE-BINDING LIPOPROTEIN"/>
    <property type="match status" value="1"/>
</dbReference>
<dbReference type="Proteomes" id="UP000593880">
    <property type="component" value="Chromosome"/>
</dbReference>
<protein>
    <submittedName>
        <fullName evidence="1">ABC transporter substrate-binding protein</fullName>
    </submittedName>
</protein>
<dbReference type="OrthoDB" id="1680494at2"/>
<dbReference type="Pfam" id="PF04392">
    <property type="entry name" value="ABC_sub_bind"/>
    <property type="match status" value="1"/>
</dbReference>
<evidence type="ECO:0000313" key="2">
    <source>
        <dbReference type="EMBL" id="QOZ59375.1"/>
    </source>
</evidence>
<dbReference type="Proteomes" id="UP000625079">
    <property type="component" value="Unassembled WGS sequence"/>
</dbReference>
<dbReference type="EMBL" id="BMHC01000042">
    <property type="protein sequence ID" value="GGI34279.1"/>
    <property type="molecule type" value="Genomic_DNA"/>
</dbReference>
<dbReference type="EMBL" id="CP030057">
    <property type="protein sequence ID" value="QOZ59375.1"/>
    <property type="molecule type" value="Genomic_DNA"/>
</dbReference>
<evidence type="ECO:0000313" key="1">
    <source>
        <dbReference type="EMBL" id="GGI34279.1"/>
    </source>
</evidence>
<sequence length="276" mass="30093">MEAFRAVLRDFGYVEGKNIRIDFQWAERVDQTFDLAKQLVDSKVDVIFAPTSTQVGPARRYGHRPIVFAQHADRVGLGDVTSLSRPGGNITGMSMLLTEVSVKELEILEEILPGTTRVGLLWNPTTPSHPTALKAVGRGAQTIGVELVPASASTVSEVQDRVQAMAHNRCNGFLVVSSPLYTVQAELVAELQTKHRLPAIFANRANVKAGGLVSYGSDLDDLYRRAAFYIGKIFKGATPAELPVEQASKYFMVLNLKTARALGVNVCPTSWPAQIK</sequence>
<evidence type="ECO:0000313" key="4">
    <source>
        <dbReference type="Proteomes" id="UP000625079"/>
    </source>
</evidence>
<proteinExistence type="predicted"/>
<accession>A0A410V3W2</accession>